<gene>
    <name evidence="7" type="ORF">BRM3_04760</name>
</gene>
<organism evidence="7 8">
    <name type="scientific">Brachybacterium huguangmaarense</name>
    <dbReference type="NCBI Taxonomy" id="1652028"/>
    <lineage>
        <taxon>Bacteria</taxon>
        <taxon>Bacillati</taxon>
        <taxon>Actinomycetota</taxon>
        <taxon>Actinomycetes</taxon>
        <taxon>Micrococcales</taxon>
        <taxon>Dermabacteraceae</taxon>
        <taxon>Brachybacterium</taxon>
    </lineage>
</organism>
<name>A0ABY6G3E7_9MICO</name>
<dbReference type="Proteomes" id="UP001164305">
    <property type="component" value="Chromosome"/>
</dbReference>
<reference evidence="7" key="1">
    <citation type="submission" date="2022-10" db="EMBL/GenBank/DDBJ databases">
        <title>Whole-Genome Sequencing of Brachybacterium huguangmaarense BRM-3, Isolated from Betula schmidtii.</title>
        <authorList>
            <person name="Haam D."/>
        </authorList>
    </citation>
    <scope>NUCLEOTIDE SEQUENCE</scope>
    <source>
        <strain evidence="7">BRM-3</strain>
    </source>
</reference>
<dbReference type="PROSITE" id="PS00099">
    <property type="entry name" value="THIOLASE_3"/>
    <property type="match status" value="1"/>
</dbReference>
<dbReference type="InterPro" id="IPR016039">
    <property type="entry name" value="Thiolase-like"/>
</dbReference>
<dbReference type="PIRSF" id="PIRSF000429">
    <property type="entry name" value="Ac-CoA_Ac_transf"/>
    <property type="match status" value="1"/>
</dbReference>
<evidence type="ECO:0000256" key="1">
    <source>
        <dbReference type="ARBA" id="ARBA00010982"/>
    </source>
</evidence>
<feature type="domain" description="Thiolase N-terminal" evidence="5">
    <location>
        <begin position="5"/>
        <end position="273"/>
    </location>
</feature>
<accession>A0ABY6G3E7</accession>
<evidence type="ECO:0000256" key="3">
    <source>
        <dbReference type="ARBA" id="ARBA00023315"/>
    </source>
</evidence>
<dbReference type="Gene3D" id="3.40.47.10">
    <property type="match status" value="1"/>
</dbReference>
<dbReference type="PROSITE" id="PS00737">
    <property type="entry name" value="THIOLASE_2"/>
    <property type="match status" value="1"/>
</dbReference>
<dbReference type="SUPFAM" id="SSF53901">
    <property type="entry name" value="Thiolase-like"/>
    <property type="match status" value="2"/>
</dbReference>
<dbReference type="GO" id="GO:0003985">
    <property type="term" value="F:acetyl-CoA C-acetyltransferase activity"/>
    <property type="evidence" value="ECO:0007669"/>
    <property type="project" value="UniProtKB-EC"/>
</dbReference>
<dbReference type="CDD" id="cd00751">
    <property type="entry name" value="thiolase"/>
    <property type="match status" value="1"/>
</dbReference>
<dbReference type="NCBIfam" id="TIGR01930">
    <property type="entry name" value="AcCoA-C-Actrans"/>
    <property type="match status" value="1"/>
</dbReference>
<keyword evidence="8" id="KW-1185">Reference proteome</keyword>
<keyword evidence="2 4" id="KW-0808">Transferase</keyword>
<proteinExistence type="inferred from homology"/>
<evidence type="ECO:0000259" key="6">
    <source>
        <dbReference type="Pfam" id="PF02803"/>
    </source>
</evidence>
<evidence type="ECO:0000259" key="5">
    <source>
        <dbReference type="Pfam" id="PF00108"/>
    </source>
</evidence>
<keyword evidence="3 4" id="KW-0012">Acyltransferase</keyword>
<feature type="domain" description="Thiolase C-terminal" evidence="6">
    <location>
        <begin position="282"/>
        <end position="403"/>
    </location>
</feature>
<comment type="similarity">
    <text evidence="1 4">Belongs to the thiolase-like superfamily. Thiolase family.</text>
</comment>
<evidence type="ECO:0000313" key="7">
    <source>
        <dbReference type="EMBL" id="UYG17735.1"/>
    </source>
</evidence>
<dbReference type="InterPro" id="IPR020616">
    <property type="entry name" value="Thiolase_N"/>
</dbReference>
<dbReference type="Pfam" id="PF00108">
    <property type="entry name" value="Thiolase_N"/>
    <property type="match status" value="1"/>
</dbReference>
<dbReference type="EC" id="2.3.1.9" evidence="7"/>
<dbReference type="InterPro" id="IPR020613">
    <property type="entry name" value="Thiolase_CS"/>
</dbReference>
<evidence type="ECO:0000313" key="8">
    <source>
        <dbReference type="Proteomes" id="UP001164305"/>
    </source>
</evidence>
<dbReference type="InterPro" id="IPR020617">
    <property type="entry name" value="Thiolase_C"/>
</dbReference>
<dbReference type="PANTHER" id="PTHR18919">
    <property type="entry name" value="ACETYL-COA C-ACYLTRANSFERASE"/>
    <property type="match status" value="1"/>
</dbReference>
<dbReference type="InterPro" id="IPR002155">
    <property type="entry name" value="Thiolase"/>
</dbReference>
<evidence type="ECO:0000256" key="4">
    <source>
        <dbReference type="RuleBase" id="RU003557"/>
    </source>
</evidence>
<dbReference type="NCBIfam" id="NF005890">
    <property type="entry name" value="PRK07851.1"/>
    <property type="match status" value="1"/>
</dbReference>
<dbReference type="Pfam" id="PF02803">
    <property type="entry name" value="Thiolase_C"/>
    <property type="match status" value="1"/>
</dbReference>
<dbReference type="EMBL" id="CP107020">
    <property type="protein sequence ID" value="UYG17735.1"/>
    <property type="molecule type" value="Genomic_DNA"/>
</dbReference>
<dbReference type="InterPro" id="IPR020610">
    <property type="entry name" value="Thiolase_AS"/>
</dbReference>
<evidence type="ECO:0000256" key="2">
    <source>
        <dbReference type="ARBA" id="ARBA00022679"/>
    </source>
</evidence>
<dbReference type="PANTHER" id="PTHR18919:SF134">
    <property type="entry name" value="BETA-KETOACYL COA THIOLASE FADA3-RELATED"/>
    <property type="match status" value="1"/>
</dbReference>
<dbReference type="RefSeq" id="WP_263594943.1">
    <property type="nucleotide sequence ID" value="NZ_CP107020.1"/>
</dbReference>
<protein>
    <submittedName>
        <fullName evidence="7">Acetyl-CoA C-acetyltransferase</fullName>
        <ecNumber evidence="7">2.3.1.9</ecNumber>
    </submittedName>
</protein>
<sequence>MPEAVIVAAVRSPIGRARKGSLASIRPDELAAQTVRAALDRVPALDPREIDDLQLGCAIPEGHQGGNLARTVAVRLGLDTVPGATVTRFCASSLETTRSAFHAIRAGEADVIVSAGVESISFSSGRLLDDDARDPYFAEAMERTERRAHELEPTPWHDPRDDGRVPDPYIVMGQTAENVAEVRQVSRAAQDEYAVRSQNRAEKAVASGFFDREIVPITLPDGRVVVTDDSPRAGVTLEAVSALQPAFREHGTVTAGNCCPLSDGAAALVIMSDERAETLGVPPLARIVATGVSALSPEIMGLGPVEATRRALARAHLTMADIDLVELNEAFAAQVIPSAEDLDIPLDKLNVHGGAIALGHPWGSTGARMITTLLNGLRSRDQHVGLATLCVGGGQGMALIVERMN</sequence>